<dbReference type="GO" id="GO:0036397">
    <property type="term" value="F:formate dehydrogenase (quinone) activity"/>
    <property type="evidence" value="ECO:0007669"/>
    <property type="project" value="TreeGrafter"/>
</dbReference>
<evidence type="ECO:0000256" key="1">
    <source>
        <dbReference type="ARBA" id="ARBA00001971"/>
    </source>
</evidence>
<keyword evidence="11" id="KW-0408">Iron</keyword>
<dbReference type="AlphaFoldDB" id="A0A829YQT6"/>
<dbReference type="GO" id="GO:0008863">
    <property type="term" value="F:formate dehydrogenase (NAD+) activity"/>
    <property type="evidence" value="ECO:0007669"/>
    <property type="project" value="InterPro"/>
</dbReference>
<reference evidence="16" key="1">
    <citation type="submission" date="2020-01" db="EMBL/GenBank/DDBJ databases">
        <title>'Steroidobacter agaridevorans' sp. nov., agar-degrading bacteria isolated from rhizosphere soils.</title>
        <authorList>
            <person name="Ikenaga M."/>
            <person name="Kataoka M."/>
            <person name="Murouchi A."/>
            <person name="Katsuragi S."/>
            <person name="Sakai M."/>
        </authorList>
    </citation>
    <scope>NUCLEOTIDE SEQUENCE [LARGE SCALE GENOMIC DNA]</scope>
    <source>
        <strain evidence="16">YU21-B</strain>
    </source>
</reference>
<keyword evidence="4" id="KW-0813">Transport</keyword>
<dbReference type="GO" id="GO:0009055">
    <property type="term" value="F:electron transfer activity"/>
    <property type="evidence" value="ECO:0007669"/>
    <property type="project" value="InterPro"/>
</dbReference>
<feature type="transmembrane region" description="Helical" evidence="13">
    <location>
        <begin position="153"/>
        <end position="182"/>
    </location>
</feature>
<dbReference type="GO" id="GO:0015944">
    <property type="term" value="P:formate oxidation"/>
    <property type="evidence" value="ECO:0007669"/>
    <property type="project" value="TreeGrafter"/>
</dbReference>
<evidence type="ECO:0000256" key="6">
    <source>
        <dbReference type="ARBA" id="ARBA00022617"/>
    </source>
</evidence>
<comment type="subcellular location">
    <subcellularLocation>
        <location evidence="2">Cell membrane</location>
        <topology evidence="2">Multi-pass membrane protein</topology>
    </subcellularLocation>
</comment>
<name>A0A829YQT6_9GAMM</name>
<keyword evidence="10 13" id="KW-1133">Transmembrane helix</keyword>
<proteinExistence type="inferred from homology"/>
<dbReference type="PANTHER" id="PTHR30074:SF5">
    <property type="entry name" value="FORMATE DEHYDROGENASE, NITRATE-INDUCIBLE, CYTOCHROME B556(FDN) SUBUNIT"/>
    <property type="match status" value="1"/>
</dbReference>
<dbReference type="InterPro" id="IPR016174">
    <property type="entry name" value="Di-haem_cyt_TM"/>
</dbReference>
<dbReference type="GO" id="GO:0009061">
    <property type="term" value="P:anaerobic respiration"/>
    <property type="evidence" value="ECO:0007669"/>
    <property type="project" value="TreeGrafter"/>
</dbReference>
<dbReference type="InterPro" id="IPR006471">
    <property type="entry name" value="Formate_DH_gsu"/>
</dbReference>
<protein>
    <submittedName>
        <fullName evidence="15">Formate dehydrogenase cytochrome b556 (FDO) subunit</fullName>
    </submittedName>
</protein>
<evidence type="ECO:0000256" key="3">
    <source>
        <dbReference type="ARBA" id="ARBA00010747"/>
    </source>
</evidence>
<evidence type="ECO:0000256" key="8">
    <source>
        <dbReference type="ARBA" id="ARBA00022723"/>
    </source>
</evidence>
<evidence type="ECO:0000256" key="10">
    <source>
        <dbReference type="ARBA" id="ARBA00022989"/>
    </source>
</evidence>
<evidence type="ECO:0000256" key="12">
    <source>
        <dbReference type="ARBA" id="ARBA00023136"/>
    </source>
</evidence>
<evidence type="ECO:0000256" key="11">
    <source>
        <dbReference type="ARBA" id="ARBA00023004"/>
    </source>
</evidence>
<keyword evidence="8" id="KW-0479">Metal-binding</keyword>
<accession>A0A829YQT6</accession>
<evidence type="ECO:0000259" key="14">
    <source>
        <dbReference type="Pfam" id="PF01292"/>
    </source>
</evidence>
<evidence type="ECO:0000313" key="15">
    <source>
        <dbReference type="EMBL" id="GFE84826.1"/>
    </source>
</evidence>
<keyword evidence="7 13" id="KW-0812">Transmembrane</keyword>
<dbReference type="EMBL" id="BLJN01000011">
    <property type="protein sequence ID" value="GFE84826.1"/>
    <property type="molecule type" value="Genomic_DNA"/>
</dbReference>
<sequence>MSDPTTDPSRRTIQRYTPNERTNHWVVAIIFVLTAISGLALFHPALYWLSVFLGGGTWTRILHPFLGLIMTLAFAVLAAAMWRFNKMEPRDWQWLRQGRDVVNNREDRLPEVGRFNAGQKLVFFVFVVCMLALLLSGIVIWREYFSLYFPVGVIRAAAVVHGLSAFILICAIVVHIYAGIWVKGSIGAMTRGTVTPGWAWKHHRAWFREKLHATHPRPRSD</sequence>
<dbReference type="GO" id="GO:0046872">
    <property type="term" value="F:metal ion binding"/>
    <property type="evidence" value="ECO:0007669"/>
    <property type="project" value="UniProtKB-KW"/>
</dbReference>
<keyword evidence="6" id="KW-0349">Heme</keyword>
<comment type="caution">
    <text evidence="15">The sequence shown here is derived from an EMBL/GenBank/DDBJ whole genome shotgun (WGS) entry which is preliminary data.</text>
</comment>
<dbReference type="InterPro" id="IPR051817">
    <property type="entry name" value="FDH_cytochrome_b556_subunit"/>
</dbReference>
<dbReference type="GO" id="GO:0022904">
    <property type="term" value="P:respiratory electron transport chain"/>
    <property type="evidence" value="ECO:0007669"/>
    <property type="project" value="InterPro"/>
</dbReference>
<keyword evidence="9" id="KW-0249">Electron transport</keyword>
<dbReference type="Gene3D" id="1.20.950.20">
    <property type="entry name" value="Transmembrane di-heme cytochromes, Chain C"/>
    <property type="match status" value="1"/>
</dbReference>
<dbReference type="GO" id="GO:0005886">
    <property type="term" value="C:plasma membrane"/>
    <property type="evidence" value="ECO:0007669"/>
    <property type="project" value="UniProtKB-SubCell"/>
</dbReference>
<dbReference type="NCBIfam" id="TIGR01583">
    <property type="entry name" value="formate-DH-gamm"/>
    <property type="match status" value="1"/>
</dbReference>
<keyword evidence="12 13" id="KW-0472">Membrane</keyword>
<keyword evidence="5" id="KW-1003">Cell membrane</keyword>
<feature type="domain" description="Cytochrome b561 bacterial/Ni-hydrogenase" evidence="14">
    <location>
        <begin position="15"/>
        <end position="190"/>
    </location>
</feature>
<evidence type="ECO:0000256" key="4">
    <source>
        <dbReference type="ARBA" id="ARBA00022448"/>
    </source>
</evidence>
<dbReference type="Proteomes" id="UP000445000">
    <property type="component" value="Unassembled WGS sequence"/>
</dbReference>
<organism evidence="15 16">
    <name type="scientific">Steroidobacter agaridevorans</name>
    <dbReference type="NCBI Taxonomy" id="2695856"/>
    <lineage>
        <taxon>Bacteria</taxon>
        <taxon>Pseudomonadati</taxon>
        <taxon>Pseudomonadota</taxon>
        <taxon>Gammaproteobacteria</taxon>
        <taxon>Steroidobacterales</taxon>
        <taxon>Steroidobacteraceae</taxon>
        <taxon>Steroidobacter</taxon>
    </lineage>
</organism>
<evidence type="ECO:0000256" key="9">
    <source>
        <dbReference type="ARBA" id="ARBA00022982"/>
    </source>
</evidence>
<evidence type="ECO:0000313" key="16">
    <source>
        <dbReference type="Proteomes" id="UP000445000"/>
    </source>
</evidence>
<feature type="transmembrane region" description="Helical" evidence="13">
    <location>
        <begin position="61"/>
        <end position="82"/>
    </location>
</feature>
<dbReference type="GO" id="GO:0009326">
    <property type="term" value="C:formate dehydrogenase complex"/>
    <property type="evidence" value="ECO:0007669"/>
    <property type="project" value="InterPro"/>
</dbReference>
<evidence type="ECO:0000256" key="7">
    <source>
        <dbReference type="ARBA" id="ARBA00022692"/>
    </source>
</evidence>
<feature type="transmembrane region" description="Helical" evidence="13">
    <location>
        <begin position="121"/>
        <end position="141"/>
    </location>
</feature>
<dbReference type="RefSeq" id="WP_161816414.1">
    <property type="nucleotide sequence ID" value="NZ_BLJN01000011.1"/>
</dbReference>
<feature type="transmembrane region" description="Helical" evidence="13">
    <location>
        <begin position="25"/>
        <end position="49"/>
    </location>
</feature>
<dbReference type="InterPro" id="IPR011577">
    <property type="entry name" value="Cyt_b561_bac/Ni-Hgenase"/>
</dbReference>
<evidence type="ECO:0000256" key="5">
    <source>
        <dbReference type="ARBA" id="ARBA00022475"/>
    </source>
</evidence>
<evidence type="ECO:0000256" key="13">
    <source>
        <dbReference type="SAM" id="Phobius"/>
    </source>
</evidence>
<gene>
    <name evidence="15" type="primary">fdoI</name>
    <name evidence="15" type="ORF">GCM10011487_68260</name>
</gene>
<evidence type="ECO:0000256" key="2">
    <source>
        <dbReference type="ARBA" id="ARBA00004651"/>
    </source>
</evidence>
<dbReference type="SUPFAM" id="SSF81342">
    <property type="entry name" value="Transmembrane di-heme cytochromes"/>
    <property type="match status" value="1"/>
</dbReference>
<dbReference type="Pfam" id="PF01292">
    <property type="entry name" value="Ni_hydr_CYTB"/>
    <property type="match status" value="1"/>
</dbReference>
<dbReference type="PANTHER" id="PTHR30074">
    <property type="entry name" value="FORMATE DEHYDROGENASE, NITRATE-INDUCIBLE, CYTOCHROME B556 FDN SUBUNIT"/>
    <property type="match status" value="1"/>
</dbReference>
<comment type="similarity">
    <text evidence="3">Belongs to the formate dehydrogenase gamma subunit family.</text>
</comment>
<keyword evidence="16" id="KW-1185">Reference proteome</keyword>
<comment type="cofactor">
    <cofactor evidence="1">
        <name>heme</name>
        <dbReference type="ChEBI" id="CHEBI:30413"/>
    </cofactor>
</comment>